<name>A0A2P8F5U1_9RHOB</name>
<protein>
    <submittedName>
        <fullName evidence="6">LysR family transcriptional regulator</fullName>
    </submittedName>
</protein>
<dbReference type="Gene3D" id="1.10.10.10">
    <property type="entry name" value="Winged helix-like DNA-binding domain superfamily/Winged helix DNA-binding domain"/>
    <property type="match status" value="1"/>
</dbReference>
<accession>A0A2P8F5U1</accession>
<dbReference type="InterPro" id="IPR005119">
    <property type="entry name" value="LysR_subst-bd"/>
</dbReference>
<evidence type="ECO:0000256" key="4">
    <source>
        <dbReference type="ARBA" id="ARBA00023163"/>
    </source>
</evidence>
<evidence type="ECO:0000313" key="6">
    <source>
        <dbReference type="EMBL" id="PSL17093.1"/>
    </source>
</evidence>
<dbReference type="Pfam" id="PF00126">
    <property type="entry name" value="HTH_1"/>
    <property type="match status" value="1"/>
</dbReference>
<dbReference type="InterPro" id="IPR036390">
    <property type="entry name" value="WH_DNA-bd_sf"/>
</dbReference>
<dbReference type="CDD" id="cd05466">
    <property type="entry name" value="PBP2_LTTR_substrate"/>
    <property type="match status" value="1"/>
</dbReference>
<dbReference type="GO" id="GO:0003677">
    <property type="term" value="F:DNA binding"/>
    <property type="evidence" value="ECO:0007669"/>
    <property type="project" value="UniProtKB-KW"/>
</dbReference>
<dbReference type="PROSITE" id="PS50931">
    <property type="entry name" value="HTH_LYSR"/>
    <property type="match status" value="1"/>
</dbReference>
<dbReference type="Proteomes" id="UP000240418">
    <property type="component" value="Unassembled WGS sequence"/>
</dbReference>
<dbReference type="EMBL" id="PYGJ01000021">
    <property type="protein sequence ID" value="PSL17093.1"/>
    <property type="molecule type" value="Genomic_DNA"/>
</dbReference>
<evidence type="ECO:0000259" key="5">
    <source>
        <dbReference type="PROSITE" id="PS50931"/>
    </source>
</evidence>
<dbReference type="InterPro" id="IPR050950">
    <property type="entry name" value="HTH-type_LysR_regulators"/>
</dbReference>
<dbReference type="SUPFAM" id="SSF53850">
    <property type="entry name" value="Periplasmic binding protein-like II"/>
    <property type="match status" value="1"/>
</dbReference>
<proteinExistence type="inferred from homology"/>
<dbReference type="GO" id="GO:0003700">
    <property type="term" value="F:DNA-binding transcription factor activity"/>
    <property type="evidence" value="ECO:0007669"/>
    <property type="project" value="InterPro"/>
</dbReference>
<dbReference type="InterPro" id="IPR000847">
    <property type="entry name" value="LysR_HTH_N"/>
</dbReference>
<gene>
    <name evidence="6" type="ORF">CLV88_1213</name>
</gene>
<evidence type="ECO:0000313" key="7">
    <source>
        <dbReference type="Proteomes" id="UP000240418"/>
    </source>
</evidence>
<comment type="similarity">
    <text evidence="1">Belongs to the LysR transcriptional regulatory family.</text>
</comment>
<organism evidence="6 7">
    <name type="scientific">Shimia abyssi</name>
    <dbReference type="NCBI Taxonomy" id="1662395"/>
    <lineage>
        <taxon>Bacteria</taxon>
        <taxon>Pseudomonadati</taxon>
        <taxon>Pseudomonadota</taxon>
        <taxon>Alphaproteobacteria</taxon>
        <taxon>Rhodobacterales</taxon>
        <taxon>Roseobacteraceae</taxon>
    </lineage>
</organism>
<evidence type="ECO:0000256" key="2">
    <source>
        <dbReference type="ARBA" id="ARBA00023015"/>
    </source>
</evidence>
<dbReference type="PANTHER" id="PTHR30419">
    <property type="entry name" value="HTH-TYPE TRANSCRIPTIONAL REGULATOR YBHD"/>
    <property type="match status" value="1"/>
</dbReference>
<evidence type="ECO:0000256" key="3">
    <source>
        <dbReference type="ARBA" id="ARBA00023125"/>
    </source>
</evidence>
<dbReference type="Gene3D" id="3.40.190.290">
    <property type="match status" value="1"/>
</dbReference>
<sequence>MIDDKTTSAVRALARMGSFRAASEAVGTSPASFSRYIAQAEEYAGQTLFERGGRHTILTSAGREFMVLLDKLDVATRMFEAGVGRLTETGPEMLNIGCGPLTTRAIISPILADMLEAHPDMRARVMVSASKAPLEALRMGQLDVAVCDLTHTPDLSDLEIQVLRKEPVSFWAHPAHPIFEQSQVSVKDVFRSPFMTAHLHKHWRAAVANVLGGDEEAWQIVSSLPQIESDDFGFICDLACRTNLICGGMAADFAEHAALGRLKQVQTKETMTWNICGARRKTASFPILDQFWERLRDQFGT</sequence>
<dbReference type="OrthoDB" id="7702307at2"/>
<keyword evidence="3" id="KW-0238">DNA-binding</keyword>
<dbReference type="AlphaFoldDB" id="A0A2P8F5U1"/>
<dbReference type="PANTHER" id="PTHR30419:SF8">
    <property type="entry name" value="NITROGEN ASSIMILATION TRANSCRIPTIONAL ACTIVATOR-RELATED"/>
    <property type="match status" value="1"/>
</dbReference>
<dbReference type="SUPFAM" id="SSF46785">
    <property type="entry name" value="Winged helix' DNA-binding domain"/>
    <property type="match status" value="1"/>
</dbReference>
<comment type="caution">
    <text evidence="6">The sequence shown here is derived from an EMBL/GenBank/DDBJ whole genome shotgun (WGS) entry which is preliminary data.</text>
</comment>
<feature type="domain" description="HTH lysR-type" evidence="5">
    <location>
        <begin position="9"/>
        <end position="59"/>
    </location>
</feature>
<dbReference type="InterPro" id="IPR036388">
    <property type="entry name" value="WH-like_DNA-bd_sf"/>
</dbReference>
<keyword evidence="4" id="KW-0804">Transcription</keyword>
<evidence type="ECO:0000256" key="1">
    <source>
        <dbReference type="ARBA" id="ARBA00009437"/>
    </source>
</evidence>
<dbReference type="RefSeq" id="WP_133170021.1">
    <property type="nucleotide sequence ID" value="NZ_PYGJ01000021.1"/>
</dbReference>
<keyword evidence="7" id="KW-1185">Reference proteome</keyword>
<keyword evidence="2" id="KW-0805">Transcription regulation</keyword>
<dbReference type="Pfam" id="PF03466">
    <property type="entry name" value="LysR_substrate"/>
    <property type="match status" value="1"/>
</dbReference>
<reference evidence="6 7" key="1">
    <citation type="submission" date="2018-03" db="EMBL/GenBank/DDBJ databases">
        <title>Genomic Encyclopedia of Archaeal and Bacterial Type Strains, Phase II (KMG-II): from individual species to whole genera.</title>
        <authorList>
            <person name="Goeker M."/>
        </authorList>
    </citation>
    <scope>NUCLEOTIDE SEQUENCE [LARGE SCALE GENOMIC DNA]</scope>
    <source>
        <strain evidence="6 7">DSM 100673</strain>
    </source>
</reference>
<dbReference type="GO" id="GO:0005829">
    <property type="term" value="C:cytosol"/>
    <property type="evidence" value="ECO:0007669"/>
    <property type="project" value="TreeGrafter"/>
</dbReference>